<evidence type="ECO:0000256" key="1">
    <source>
        <dbReference type="ARBA" id="ARBA00007572"/>
    </source>
</evidence>
<dbReference type="InterPro" id="IPR044119">
    <property type="entry name" value="Adenylation_LigC-like"/>
</dbReference>
<dbReference type="GO" id="GO:0006281">
    <property type="term" value="P:DNA repair"/>
    <property type="evidence" value="ECO:0007669"/>
    <property type="project" value="InterPro"/>
</dbReference>
<accession>V9Z869</accession>
<dbReference type="Pfam" id="PF01068">
    <property type="entry name" value="DNA_ligase_A_M"/>
    <property type="match status" value="1"/>
</dbReference>
<organism evidence="5">
    <name type="scientific">Streptomyces sp. F12</name>
    <dbReference type="NCBI Taxonomy" id="1436084"/>
    <lineage>
        <taxon>Bacteria</taxon>
        <taxon>Bacillati</taxon>
        <taxon>Actinomycetota</taxon>
        <taxon>Actinomycetes</taxon>
        <taxon>Kitasatosporales</taxon>
        <taxon>Streptomycetaceae</taxon>
        <taxon>Streptomyces</taxon>
    </lineage>
</organism>
<dbReference type="InterPro" id="IPR012310">
    <property type="entry name" value="DNA_ligase_ATP-dep_cent"/>
</dbReference>
<dbReference type="RefSeq" id="WP_024127463.1">
    <property type="nucleotide sequence ID" value="NC_023286.1"/>
</dbReference>
<dbReference type="GO" id="GO:0006310">
    <property type="term" value="P:DNA recombination"/>
    <property type="evidence" value="ECO:0007669"/>
    <property type="project" value="InterPro"/>
</dbReference>
<geneLocation type="plasmid" evidence="5">
    <name>pFRL6</name>
</geneLocation>
<dbReference type="PANTHER" id="PTHR45674">
    <property type="entry name" value="DNA LIGASE 1/3 FAMILY MEMBER"/>
    <property type="match status" value="1"/>
</dbReference>
<dbReference type="PROSITE" id="PS50160">
    <property type="entry name" value="DNA_LIGASE_A3"/>
    <property type="match status" value="1"/>
</dbReference>
<gene>
    <name evidence="5" type="ORF">pFRL6_112</name>
</gene>
<evidence type="ECO:0000313" key="5">
    <source>
        <dbReference type="EMBL" id="AHE40199.1"/>
    </source>
</evidence>
<proteinExistence type="inferred from homology"/>
<dbReference type="Gene3D" id="2.40.50.140">
    <property type="entry name" value="Nucleic acid-binding proteins"/>
    <property type="match status" value="1"/>
</dbReference>
<sequence length="327" mass="35927">MHLSPPVEPMLARSVIAIPASVRRPTVYEQKADGFRCLVFARPEPFLQSRRGANLTQSFPELARVASALGVEAVLDSELVVWGTQGLDFLALQNRARRRGAGAERAARERPAHLIVFDVLELAGDVLMDEPLRHRRAALERLFAARRLAAPWALCPQTTDLATAQAWMDPVWGAAGIEGVMIKDADSRYRPGERGWLKLRTRTTDEGIIGAVTGTAHAPTSLLLGRLDVADRLKLVARTTPLPRKAAAELGAVLHAAGPEHPWWGWRISAGWGSKEPMVFQPVIPELVAEVDTDAAVDLGRHRHPVRYLRLRADLTPAEIPLFGEHA</sequence>
<protein>
    <submittedName>
        <fullName evidence="5">ATP dependent DNA ligase</fullName>
    </submittedName>
</protein>
<name>V9Z869_9ACTN</name>
<dbReference type="EMBL" id="KF602051">
    <property type="protein sequence ID" value="AHE40199.1"/>
    <property type="molecule type" value="Genomic_DNA"/>
</dbReference>
<dbReference type="AlphaFoldDB" id="V9Z869"/>
<dbReference type="GO" id="GO:0005524">
    <property type="term" value="F:ATP binding"/>
    <property type="evidence" value="ECO:0007669"/>
    <property type="project" value="InterPro"/>
</dbReference>
<dbReference type="InterPro" id="IPR050191">
    <property type="entry name" value="ATP-dep_DNA_ligase"/>
</dbReference>
<dbReference type="Gene3D" id="3.30.470.30">
    <property type="entry name" value="DNA ligase/mRNA capping enzyme"/>
    <property type="match status" value="1"/>
</dbReference>
<dbReference type="CDD" id="cd07970">
    <property type="entry name" value="OBF_DNA_ligase_LigC"/>
    <property type="match status" value="1"/>
</dbReference>
<dbReference type="InterPro" id="IPR012340">
    <property type="entry name" value="NA-bd_OB-fold"/>
</dbReference>
<reference evidence="5" key="1">
    <citation type="submission" date="2013-09" db="EMBL/GenBank/DDBJ databases">
        <title>Complete nucleotide sequence of Streptomyces linear plasmid pFRL6.</title>
        <authorList>
            <person name="Chen Z."/>
            <person name="Fang P."/>
            <person name="Qin Z."/>
        </authorList>
    </citation>
    <scope>NUCLEOTIDE SEQUENCE</scope>
    <source>
        <plasmid evidence="5">pFRL6</plasmid>
    </source>
</reference>
<dbReference type="InterPro" id="IPR044117">
    <property type="entry name" value="OBF_LigC-like"/>
</dbReference>
<comment type="similarity">
    <text evidence="1">Belongs to the ATP-dependent DNA ligase family.</text>
</comment>
<evidence type="ECO:0000259" key="4">
    <source>
        <dbReference type="PROSITE" id="PS50160"/>
    </source>
</evidence>
<evidence type="ECO:0000256" key="3">
    <source>
        <dbReference type="ARBA" id="ARBA00034003"/>
    </source>
</evidence>
<dbReference type="CDD" id="cd07905">
    <property type="entry name" value="Adenylation_DNA_ligase_LigC"/>
    <property type="match status" value="1"/>
</dbReference>
<keyword evidence="2 5" id="KW-0436">Ligase</keyword>
<dbReference type="GO" id="GO:0003910">
    <property type="term" value="F:DNA ligase (ATP) activity"/>
    <property type="evidence" value="ECO:0007669"/>
    <property type="project" value="UniProtKB-EC"/>
</dbReference>
<comment type="catalytic activity">
    <reaction evidence="3">
        <text>ATP + (deoxyribonucleotide)n-3'-hydroxyl + 5'-phospho-(deoxyribonucleotide)m = (deoxyribonucleotide)n+m + AMP + diphosphate.</text>
        <dbReference type="EC" id="6.5.1.1"/>
    </reaction>
</comment>
<feature type="domain" description="ATP-dependent DNA ligase family profile" evidence="4">
    <location>
        <begin position="105"/>
        <end position="236"/>
    </location>
</feature>
<dbReference type="PANTHER" id="PTHR45674:SF4">
    <property type="entry name" value="DNA LIGASE 1"/>
    <property type="match status" value="1"/>
</dbReference>
<dbReference type="SUPFAM" id="SSF56091">
    <property type="entry name" value="DNA ligase/mRNA capping enzyme, catalytic domain"/>
    <property type="match status" value="1"/>
</dbReference>
<keyword evidence="5" id="KW-0614">Plasmid</keyword>
<evidence type="ECO:0000256" key="2">
    <source>
        <dbReference type="ARBA" id="ARBA00022598"/>
    </source>
</evidence>